<reference evidence="2" key="1">
    <citation type="journal article" date="2019" name="Plant Biotechnol. J.">
        <title>Genome sequencing of the Australian wild diploid species Gossypium australe highlights disease resistance and delayed gland morphogenesis.</title>
        <authorList>
            <person name="Cai Y."/>
            <person name="Cai X."/>
            <person name="Wang Q."/>
            <person name="Wang P."/>
            <person name="Zhang Y."/>
            <person name="Cai C."/>
            <person name="Xu Y."/>
            <person name="Wang K."/>
            <person name="Zhou Z."/>
            <person name="Wang C."/>
            <person name="Geng S."/>
            <person name="Li B."/>
            <person name="Dong Q."/>
            <person name="Hou Y."/>
            <person name="Wang H."/>
            <person name="Ai P."/>
            <person name="Liu Z."/>
            <person name="Yi F."/>
            <person name="Sun M."/>
            <person name="An G."/>
            <person name="Cheng J."/>
            <person name="Zhang Y."/>
            <person name="Shi Q."/>
            <person name="Xie Y."/>
            <person name="Shi X."/>
            <person name="Chang Y."/>
            <person name="Huang F."/>
            <person name="Chen Y."/>
            <person name="Hong S."/>
            <person name="Mi L."/>
            <person name="Sun Q."/>
            <person name="Zhang L."/>
            <person name="Zhou B."/>
            <person name="Peng R."/>
            <person name="Zhang X."/>
            <person name="Liu F."/>
        </authorList>
    </citation>
    <scope>NUCLEOTIDE SEQUENCE [LARGE SCALE GENOMIC DNA]</scope>
    <source>
        <strain evidence="2">cv. PA1801</strain>
    </source>
</reference>
<dbReference type="OrthoDB" id="1432691at2759"/>
<organism evidence="1 2">
    <name type="scientific">Gossypium australe</name>
    <dbReference type="NCBI Taxonomy" id="47621"/>
    <lineage>
        <taxon>Eukaryota</taxon>
        <taxon>Viridiplantae</taxon>
        <taxon>Streptophyta</taxon>
        <taxon>Embryophyta</taxon>
        <taxon>Tracheophyta</taxon>
        <taxon>Spermatophyta</taxon>
        <taxon>Magnoliopsida</taxon>
        <taxon>eudicotyledons</taxon>
        <taxon>Gunneridae</taxon>
        <taxon>Pentapetalae</taxon>
        <taxon>rosids</taxon>
        <taxon>malvids</taxon>
        <taxon>Malvales</taxon>
        <taxon>Malvaceae</taxon>
        <taxon>Malvoideae</taxon>
        <taxon>Gossypium</taxon>
    </lineage>
</organism>
<comment type="caution">
    <text evidence="1">The sequence shown here is derived from an EMBL/GenBank/DDBJ whole genome shotgun (WGS) entry which is preliminary data.</text>
</comment>
<protein>
    <submittedName>
        <fullName evidence="1">Intersectin-1-like</fullName>
    </submittedName>
</protein>
<dbReference type="EMBL" id="SMMG02000006">
    <property type="protein sequence ID" value="KAA3470707.1"/>
    <property type="molecule type" value="Genomic_DNA"/>
</dbReference>
<sequence>MMDRMMESQQNMMSQLTQLLAGGMDKGKGPMDNITESNQYPPSFTPTHVHALPEINPQRPSVSIRPQQTQTRASTPINFQVGSGSNPGHNPNNPIVPDLDEVVGEERVVTESQRQLEERCKWLEEKFKAMETINFRCGVEAKDLSLVPNLVLPQMFKIPEFERYNGTSCPEAHIMMFCRRMTGYVNNHQLLIHFFQESLTGSAARWYN</sequence>
<dbReference type="PANTHER" id="PTHR33223">
    <property type="entry name" value="CCHC-TYPE DOMAIN-CONTAINING PROTEIN"/>
    <property type="match status" value="1"/>
</dbReference>
<accession>A0A5B6VNT7</accession>
<gene>
    <name evidence="1" type="ORF">EPI10_016394</name>
</gene>
<proteinExistence type="predicted"/>
<evidence type="ECO:0000313" key="2">
    <source>
        <dbReference type="Proteomes" id="UP000325315"/>
    </source>
</evidence>
<name>A0A5B6VNT7_9ROSI</name>
<evidence type="ECO:0000313" key="1">
    <source>
        <dbReference type="EMBL" id="KAA3470707.1"/>
    </source>
</evidence>
<dbReference type="AlphaFoldDB" id="A0A5B6VNT7"/>
<keyword evidence="2" id="KW-1185">Reference proteome</keyword>
<dbReference type="PANTHER" id="PTHR33223:SF8">
    <property type="entry name" value="OS04G0172440 PROTEIN"/>
    <property type="match status" value="1"/>
</dbReference>
<dbReference type="Proteomes" id="UP000325315">
    <property type="component" value="Unassembled WGS sequence"/>
</dbReference>